<comment type="caution">
    <text evidence="1">The sequence shown here is derived from an EMBL/GenBank/DDBJ whole genome shotgun (WGS) entry which is preliminary data.</text>
</comment>
<evidence type="ECO:0000313" key="2">
    <source>
        <dbReference type="Proteomes" id="UP000239203"/>
    </source>
</evidence>
<dbReference type="OrthoDB" id="5174398at2"/>
<name>A0A2S6GMA8_9PSEU</name>
<accession>A0A2S6GMA8</accession>
<reference evidence="1 2" key="1">
    <citation type="submission" date="2018-02" db="EMBL/GenBank/DDBJ databases">
        <title>Genomic Encyclopedia of Archaeal and Bacterial Type Strains, Phase II (KMG-II): from individual species to whole genera.</title>
        <authorList>
            <person name="Goeker M."/>
        </authorList>
    </citation>
    <scope>NUCLEOTIDE SEQUENCE [LARGE SCALE GENOMIC DNA]</scope>
    <source>
        <strain evidence="1 2">YU 961-1</strain>
    </source>
</reference>
<protein>
    <submittedName>
        <fullName evidence="1">Uncharacterized protein</fullName>
    </submittedName>
</protein>
<gene>
    <name evidence="1" type="ORF">CLV40_11072</name>
</gene>
<dbReference type="RefSeq" id="WP_146108107.1">
    <property type="nucleotide sequence ID" value="NZ_CP154825.1"/>
</dbReference>
<dbReference type="EMBL" id="PTIX01000010">
    <property type="protein sequence ID" value="PPK66368.1"/>
    <property type="molecule type" value="Genomic_DNA"/>
</dbReference>
<sequence>MSENTLVTIGRFITHCLLPNGYHFPEEFGKAINLTPTGSEIIGQIAGEHPDFLDSDLKAAALGRFTARNSLLIDCDRSGAAAALESISVEVAEKRIRYPWILGQGLDQRYAKLYSTDLIQESLPPIQSYQLLDPLPQGVFQLRNLVCGPFGLQESASARYFAPLTCGPTYLCPRVECTTGHHVGLRTGDTDAGQAWQIIERRYPTGGVLSNHVIDILRPDDDYYDVFNADNLPWLVGNGLTPDEQRTLVQTLIRKDRLMITDRLSGAHGMPTNKNAVIKMITSYDDARCLQLTLLYPTTDIVEAIEELVDDDAIHLTPTELRKAVAVRHKAGGSFHVEQELSRNGIRFTGNTQPLNLRTFLQSIYATEEQREELGYLLREYQSGTPYDKLDYFLRDADENELLSRLVLSTRGSLMRSFKELRYGRFEVPAGPEDEQRLRGRLLWKLGRTQEPPPSNDQAVLRHIDRIREVENVEYAAGTEWATVARSAGLDLFVEAESFLASATEFACWLLTNDHCGRKEELFVYSRAKSRAWSASVLSQESDNFTYDPAGRNSLGVLIESLLRVAQVAERTVENADMYVKQSDGPTYSKYTQLRIYPFNHSRMVCDLTRQSQSTLIDALREAHSTLVRAKVAEVRNRLGHAPSTFPTLTDLIRAAEGVSAAATTLTSAGLTPTVFGFESSLRTASGRTKKTYRDGSNREAHLYLPSPLTGTGIPDGDHQMIICGSAIVANTTEPLRFLVEEDTVFADYWRGYRDRDTSGPAAHSTGAR</sequence>
<organism evidence="1 2">
    <name type="scientific">Actinokineospora auranticolor</name>
    <dbReference type="NCBI Taxonomy" id="155976"/>
    <lineage>
        <taxon>Bacteria</taxon>
        <taxon>Bacillati</taxon>
        <taxon>Actinomycetota</taxon>
        <taxon>Actinomycetes</taxon>
        <taxon>Pseudonocardiales</taxon>
        <taxon>Pseudonocardiaceae</taxon>
        <taxon>Actinokineospora</taxon>
    </lineage>
</organism>
<dbReference type="Proteomes" id="UP000239203">
    <property type="component" value="Unassembled WGS sequence"/>
</dbReference>
<dbReference type="AlphaFoldDB" id="A0A2S6GMA8"/>
<proteinExistence type="predicted"/>
<evidence type="ECO:0000313" key="1">
    <source>
        <dbReference type="EMBL" id="PPK66368.1"/>
    </source>
</evidence>
<keyword evidence="2" id="KW-1185">Reference proteome</keyword>